<feature type="compositionally biased region" description="Low complexity" evidence="1">
    <location>
        <begin position="223"/>
        <end position="307"/>
    </location>
</feature>
<reference evidence="2 3" key="1">
    <citation type="journal article" date="2013" name="PLoS ONE">
        <title>Assembly-driven community genomics of a hypersaline microbial ecosystem.</title>
        <authorList>
            <person name="Podell S."/>
            <person name="Ugalde J.A."/>
            <person name="Narasingarao P."/>
            <person name="Banfield J.F."/>
            <person name="Heidelberg K.B."/>
            <person name="Allen E.E."/>
        </authorList>
    </citation>
    <scope>NUCLEOTIDE SEQUENCE [LARGE SCALE GENOMIC DNA]</scope>
    <source>
        <strain evidence="3">J07HQW2</strain>
    </source>
</reference>
<dbReference type="Proteomes" id="UP000030710">
    <property type="component" value="Unassembled WGS sequence"/>
</dbReference>
<evidence type="ECO:0000256" key="1">
    <source>
        <dbReference type="SAM" id="MobiDB-lite"/>
    </source>
</evidence>
<feature type="non-terminal residue" evidence="2">
    <location>
        <position position="488"/>
    </location>
</feature>
<proteinExistence type="predicted"/>
<gene>
    <name evidence="2" type="ORF">J07HQW2_02915</name>
</gene>
<dbReference type="STRING" id="1238425.J07HQW2_02915"/>
<dbReference type="HOGENOM" id="CLU_560847_0_0_2"/>
<protein>
    <submittedName>
        <fullName evidence="2">Uncharacterized protein</fullName>
    </submittedName>
</protein>
<name>U1PVK5_9EURY</name>
<dbReference type="EMBL" id="KE356561">
    <property type="protein sequence ID" value="ERG96436.1"/>
    <property type="molecule type" value="Genomic_DNA"/>
</dbReference>
<dbReference type="eggNOG" id="arCOG06273">
    <property type="taxonomic scope" value="Archaea"/>
</dbReference>
<accession>U1PVK5</accession>
<feature type="compositionally biased region" description="Low complexity" evidence="1">
    <location>
        <begin position="315"/>
        <end position="351"/>
    </location>
</feature>
<feature type="region of interest" description="Disordered" evidence="1">
    <location>
        <begin position="210"/>
        <end position="390"/>
    </location>
</feature>
<dbReference type="AlphaFoldDB" id="U1PVK5"/>
<organism evidence="2 3">
    <name type="scientific">Haloquadratum walsbyi J07HQW2</name>
    <dbReference type="NCBI Taxonomy" id="1238425"/>
    <lineage>
        <taxon>Archaea</taxon>
        <taxon>Methanobacteriati</taxon>
        <taxon>Methanobacteriota</taxon>
        <taxon>Stenosarchaea group</taxon>
        <taxon>Halobacteria</taxon>
        <taxon>Halobacteriales</taxon>
        <taxon>Haloferacaceae</taxon>
        <taxon>Haloquadratum</taxon>
    </lineage>
</organism>
<sequence length="488" mass="51508">MSNHDHGRTIVLFIILCLAAGNWYVIGSSSASVSDQSSITLDRDVYYESDKIHITLGDANLSTDTDHFVSVFTDTEDQQLIVEDVPAEVASYTSKNVVGERKNTTQISKRDGEFGYTPDTGDSDNIVNRAEYNDNNNTVTWFFDEPANSKGIVRIFNAETVTLSHTGDSTFTGTINISQADALGTLNAVDGEIITVRYYDMKAREFREDTASFSAQNSPTPTPIATPAQTHTATVTPTVTPTPTTTPMQTPTATVTSTPTLTTTPTRTPTTTVTPTATPTPTSTPIATPAQTPTVTVTPTTTSTPTATPTPIPTALPTSTTTVTPTSTSTPTPEPTSTSTPTPTSASTASTSESGDSDNTDINGGSTRRSSGGSSATANPKTPQAPSARLDTGVTIGIYANDISQAPSDSDIETVIELPVNAPIVSTRHAESIMLGTDLVVSVNERNATDAFRLLQDGSETGQVLLMTSERLRTTDEVHIILDSVQAT</sequence>
<feature type="compositionally biased region" description="Low complexity" evidence="1">
    <location>
        <begin position="364"/>
        <end position="378"/>
    </location>
</feature>
<evidence type="ECO:0000313" key="2">
    <source>
        <dbReference type="EMBL" id="ERG96436.1"/>
    </source>
</evidence>
<evidence type="ECO:0000313" key="3">
    <source>
        <dbReference type="Proteomes" id="UP000030710"/>
    </source>
</evidence>